<dbReference type="EMBL" id="JAEKNQ010000060">
    <property type="protein sequence ID" value="MBJ7604589.1"/>
    <property type="molecule type" value="Genomic_DNA"/>
</dbReference>
<protein>
    <recommendedName>
        <fullName evidence="4">Apea-like HEPN domain-containing protein</fullName>
    </recommendedName>
</protein>
<comment type="caution">
    <text evidence="2">The sequence shown here is derived from an EMBL/GenBank/DDBJ whole genome shotgun (WGS) entry which is preliminary data.</text>
</comment>
<evidence type="ECO:0000313" key="2">
    <source>
        <dbReference type="EMBL" id="MBJ7604589.1"/>
    </source>
</evidence>
<feature type="compositionally biased region" description="Low complexity" evidence="1">
    <location>
        <begin position="288"/>
        <end position="309"/>
    </location>
</feature>
<accession>A0A934KFG4</accession>
<name>A0A934KFG4_9BACT</name>
<sequence>MDGASVSLRRVSAEDQARWRDKRRTRMMGYGALGDEGDARQRSYVHLPIPEWVLDCCMTCVEVSRSAGMPADVLDDDLFAAGFAATDAAQLDTAATAAADLLRLVVPSSVQVPVTEFLLVAQRGNYSQNHQASSTPGFLWKHARDRWDLPASQTATIRDWWTSLATGPNSATIRWPLRRFGVAMQRAFMEDRLVDFFIALEALFSRETDPQRNTSALIAERTNRLLGGDRPTRKLRTSQILSAYGMRNALVHGRLPSEGDIALSASNIERVLRDALAELLSASDQVDPTAGAAAPSATSPAARASFNTT</sequence>
<dbReference type="Proteomes" id="UP000620075">
    <property type="component" value="Unassembled WGS sequence"/>
</dbReference>
<gene>
    <name evidence="2" type="ORF">JF888_15645</name>
</gene>
<dbReference type="AlphaFoldDB" id="A0A934KFG4"/>
<reference evidence="2 3" key="1">
    <citation type="submission" date="2020-10" db="EMBL/GenBank/DDBJ databases">
        <title>Ca. Dormibacterota MAGs.</title>
        <authorList>
            <person name="Montgomery K."/>
        </authorList>
    </citation>
    <scope>NUCLEOTIDE SEQUENCE [LARGE SCALE GENOMIC DNA]</scope>
    <source>
        <strain evidence="2">SC8811_S16_3</strain>
    </source>
</reference>
<evidence type="ECO:0000256" key="1">
    <source>
        <dbReference type="SAM" id="MobiDB-lite"/>
    </source>
</evidence>
<feature type="region of interest" description="Disordered" evidence="1">
    <location>
        <begin position="287"/>
        <end position="309"/>
    </location>
</feature>
<organism evidence="2 3">
    <name type="scientific">Candidatus Dormiibacter inghamiae</name>
    <dbReference type="NCBI Taxonomy" id="3127013"/>
    <lineage>
        <taxon>Bacteria</taxon>
        <taxon>Bacillati</taxon>
        <taxon>Candidatus Dormiibacterota</taxon>
        <taxon>Candidatus Dormibacteria</taxon>
        <taxon>Candidatus Dormibacterales</taxon>
        <taxon>Candidatus Dormibacteraceae</taxon>
        <taxon>Candidatus Dormiibacter</taxon>
    </lineage>
</organism>
<proteinExistence type="predicted"/>
<evidence type="ECO:0000313" key="3">
    <source>
        <dbReference type="Proteomes" id="UP000620075"/>
    </source>
</evidence>
<evidence type="ECO:0008006" key="4">
    <source>
        <dbReference type="Google" id="ProtNLM"/>
    </source>
</evidence>